<proteinExistence type="predicted"/>
<evidence type="ECO:0000313" key="2">
    <source>
        <dbReference type="WBParaSite" id="Hba_06891"/>
    </source>
</evidence>
<keyword evidence="1" id="KW-1185">Reference proteome</keyword>
<protein>
    <submittedName>
        <fullName evidence="2">Maltoporin</fullName>
    </submittedName>
</protein>
<reference evidence="2" key="1">
    <citation type="submission" date="2016-11" db="UniProtKB">
        <authorList>
            <consortium name="WormBaseParasite"/>
        </authorList>
    </citation>
    <scope>IDENTIFICATION</scope>
</reference>
<sequence>MFNSRRVVGGFDVYAFHLRMSGNYLQVDGVGNDATDPYNGSPRLLACHHSQHLKS</sequence>
<accession>A0A1I7WP22</accession>
<dbReference type="WBParaSite" id="Hba_06891">
    <property type="protein sequence ID" value="Hba_06891"/>
    <property type="gene ID" value="Hba_06891"/>
</dbReference>
<dbReference type="AlphaFoldDB" id="A0A1I7WP22"/>
<evidence type="ECO:0000313" key="1">
    <source>
        <dbReference type="Proteomes" id="UP000095283"/>
    </source>
</evidence>
<organism evidence="1 2">
    <name type="scientific">Heterorhabditis bacteriophora</name>
    <name type="common">Entomopathogenic nematode worm</name>
    <dbReference type="NCBI Taxonomy" id="37862"/>
    <lineage>
        <taxon>Eukaryota</taxon>
        <taxon>Metazoa</taxon>
        <taxon>Ecdysozoa</taxon>
        <taxon>Nematoda</taxon>
        <taxon>Chromadorea</taxon>
        <taxon>Rhabditida</taxon>
        <taxon>Rhabditina</taxon>
        <taxon>Rhabditomorpha</taxon>
        <taxon>Strongyloidea</taxon>
        <taxon>Heterorhabditidae</taxon>
        <taxon>Heterorhabditis</taxon>
    </lineage>
</organism>
<name>A0A1I7WP22_HETBA</name>
<dbReference type="Proteomes" id="UP000095283">
    <property type="component" value="Unplaced"/>
</dbReference>